<evidence type="ECO:0000256" key="2">
    <source>
        <dbReference type="ARBA" id="ARBA00009592"/>
    </source>
</evidence>
<comment type="similarity">
    <text evidence="2">Belongs to the RLP family.</text>
</comment>
<name>A0A2H5Q7V7_CITUN</name>
<keyword evidence="6" id="KW-0677">Repeat</keyword>
<comment type="subcellular location">
    <subcellularLocation>
        <location evidence="1">Membrane</location>
        <topology evidence="1">Single-pass type I membrane protein</topology>
    </subcellularLocation>
</comment>
<evidence type="ECO:0000256" key="6">
    <source>
        <dbReference type="ARBA" id="ARBA00022737"/>
    </source>
</evidence>
<dbReference type="FunFam" id="3.80.10.10:FF:000041">
    <property type="entry name" value="LRR receptor-like serine/threonine-protein kinase ERECTA"/>
    <property type="match status" value="1"/>
</dbReference>
<dbReference type="InterPro" id="IPR051716">
    <property type="entry name" value="Plant_RL_S/T_kinase"/>
</dbReference>
<sequence>MSSLQVLDFSVNRLSAELPANFCNNIPFLEELYLSKNIFYGEIPSDLGNCSYLRILLLWFNDFSGAIPKEISNLTKLEKLGL</sequence>
<gene>
    <name evidence="11" type="ORF">CUMW_204200</name>
</gene>
<proteinExistence type="inferred from homology"/>
<dbReference type="Gene3D" id="3.80.10.10">
    <property type="entry name" value="Ribonuclease Inhibitor"/>
    <property type="match status" value="1"/>
</dbReference>
<evidence type="ECO:0000256" key="9">
    <source>
        <dbReference type="ARBA" id="ARBA00023170"/>
    </source>
</evidence>
<protein>
    <recommendedName>
        <fullName evidence="13">Leucine-rich repeat-containing N-terminal plant-type domain-containing protein</fullName>
    </recommendedName>
</protein>
<dbReference type="Proteomes" id="UP000236630">
    <property type="component" value="Unassembled WGS sequence"/>
</dbReference>
<evidence type="ECO:0000256" key="3">
    <source>
        <dbReference type="ARBA" id="ARBA00022614"/>
    </source>
</evidence>
<evidence type="ECO:0000256" key="7">
    <source>
        <dbReference type="ARBA" id="ARBA00022989"/>
    </source>
</evidence>
<evidence type="ECO:0000256" key="5">
    <source>
        <dbReference type="ARBA" id="ARBA00022729"/>
    </source>
</evidence>
<keyword evidence="12" id="KW-1185">Reference proteome</keyword>
<evidence type="ECO:0000256" key="8">
    <source>
        <dbReference type="ARBA" id="ARBA00023136"/>
    </source>
</evidence>
<evidence type="ECO:0000313" key="11">
    <source>
        <dbReference type="EMBL" id="GAY60719.1"/>
    </source>
</evidence>
<organism evidence="11 12">
    <name type="scientific">Citrus unshiu</name>
    <name type="common">Satsuma mandarin</name>
    <name type="synonym">Citrus nobilis var. unshiu</name>
    <dbReference type="NCBI Taxonomy" id="55188"/>
    <lineage>
        <taxon>Eukaryota</taxon>
        <taxon>Viridiplantae</taxon>
        <taxon>Streptophyta</taxon>
        <taxon>Embryophyta</taxon>
        <taxon>Tracheophyta</taxon>
        <taxon>Spermatophyta</taxon>
        <taxon>Magnoliopsida</taxon>
        <taxon>eudicotyledons</taxon>
        <taxon>Gunneridae</taxon>
        <taxon>Pentapetalae</taxon>
        <taxon>rosids</taxon>
        <taxon>malvids</taxon>
        <taxon>Sapindales</taxon>
        <taxon>Rutaceae</taxon>
        <taxon>Aurantioideae</taxon>
        <taxon>Citrus</taxon>
    </lineage>
</organism>
<evidence type="ECO:0000256" key="1">
    <source>
        <dbReference type="ARBA" id="ARBA00004479"/>
    </source>
</evidence>
<accession>A0A2H5Q7V7</accession>
<keyword evidence="7" id="KW-1133">Transmembrane helix</keyword>
<dbReference type="Pfam" id="PF00560">
    <property type="entry name" value="LRR_1"/>
    <property type="match status" value="3"/>
</dbReference>
<dbReference type="AlphaFoldDB" id="A0A2H5Q7V7"/>
<dbReference type="PANTHER" id="PTHR48053">
    <property type="entry name" value="LEUCINE RICH REPEAT FAMILY PROTEIN, EXPRESSED"/>
    <property type="match status" value="1"/>
</dbReference>
<dbReference type="STRING" id="55188.A0A2H5Q7V7"/>
<comment type="caution">
    <text evidence="11">The sequence shown here is derived from an EMBL/GenBank/DDBJ whole genome shotgun (WGS) entry which is preliminary data.</text>
</comment>
<keyword evidence="4" id="KW-0812">Transmembrane</keyword>
<dbReference type="SUPFAM" id="SSF52058">
    <property type="entry name" value="L domain-like"/>
    <property type="match status" value="1"/>
</dbReference>
<keyword evidence="5" id="KW-0732">Signal</keyword>
<keyword evidence="3" id="KW-0433">Leucine-rich repeat</keyword>
<evidence type="ECO:0000313" key="12">
    <source>
        <dbReference type="Proteomes" id="UP000236630"/>
    </source>
</evidence>
<keyword evidence="8" id="KW-0472">Membrane</keyword>
<evidence type="ECO:0000256" key="4">
    <source>
        <dbReference type="ARBA" id="ARBA00022692"/>
    </source>
</evidence>
<evidence type="ECO:0000256" key="10">
    <source>
        <dbReference type="ARBA" id="ARBA00023180"/>
    </source>
</evidence>
<keyword evidence="10" id="KW-0325">Glycoprotein</keyword>
<dbReference type="EMBL" id="BDQV01000244">
    <property type="protein sequence ID" value="GAY60719.1"/>
    <property type="molecule type" value="Genomic_DNA"/>
</dbReference>
<evidence type="ECO:0008006" key="13">
    <source>
        <dbReference type="Google" id="ProtNLM"/>
    </source>
</evidence>
<keyword evidence="9" id="KW-0675">Receptor</keyword>
<dbReference type="GO" id="GO:0016020">
    <property type="term" value="C:membrane"/>
    <property type="evidence" value="ECO:0007669"/>
    <property type="project" value="UniProtKB-SubCell"/>
</dbReference>
<dbReference type="PANTHER" id="PTHR48053:SF126">
    <property type="entry name" value="MDIS1-INTERACTING RECEPTOR LIKE KINASE 2-LIKE ISOFORM X1"/>
    <property type="match status" value="1"/>
</dbReference>
<dbReference type="InterPro" id="IPR001611">
    <property type="entry name" value="Leu-rich_rpt"/>
</dbReference>
<reference evidence="11 12" key="1">
    <citation type="journal article" date="2017" name="Front. Genet.">
        <title>Draft sequencing of the heterozygous diploid genome of Satsuma (Citrus unshiu Marc.) using a hybrid assembly approach.</title>
        <authorList>
            <person name="Shimizu T."/>
            <person name="Tanizawa Y."/>
            <person name="Mochizuki T."/>
            <person name="Nagasaki H."/>
            <person name="Yoshioka T."/>
            <person name="Toyoda A."/>
            <person name="Fujiyama A."/>
            <person name="Kaminuma E."/>
            <person name="Nakamura Y."/>
        </authorList>
    </citation>
    <scope>NUCLEOTIDE SEQUENCE [LARGE SCALE GENOMIC DNA]</scope>
    <source>
        <strain evidence="12">cv. Miyagawa wase</strain>
    </source>
</reference>
<dbReference type="InterPro" id="IPR032675">
    <property type="entry name" value="LRR_dom_sf"/>
</dbReference>